<evidence type="ECO:0000313" key="2">
    <source>
        <dbReference type="EMBL" id="PSS24233.1"/>
    </source>
</evidence>
<dbReference type="InParanoid" id="A0A2R6R9K4"/>
<dbReference type="OrthoDB" id="1517613at2759"/>
<keyword evidence="3" id="KW-1185">Reference proteome</keyword>
<evidence type="ECO:0000259" key="1">
    <source>
        <dbReference type="Pfam" id="PF03168"/>
    </source>
</evidence>
<dbReference type="Gene3D" id="2.60.40.1820">
    <property type="match status" value="1"/>
</dbReference>
<proteinExistence type="predicted"/>
<evidence type="ECO:0000313" key="3">
    <source>
        <dbReference type="Proteomes" id="UP000241394"/>
    </source>
</evidence>
<protein>
    <submittedName>
        <fullName evidence="2">Late embryogenesis abundant protein like</fullName>
    </submittedName>
</protein>
<dbReference type="PANTHER" id="PTHR31459:SF19">
    <property type="entry name" value="DESICCATION-RELATED PROTEIN LEA14-RELATED"/>
    <property type="match status" value="1"/>
</dbReference>
<dbReference type="EMBL" id="NKQK01000008">
    <property type="protein sequence ID" value="PSS24233.1"/>
    <property type="molecule type" value="Genomic_DNA"/>
</dbReference>
<accession>A0A2R6R9K4</accession>
<dbReference type="Gramene" id="PSS24233">
    <property type="protein sequence ID" value="PSS24233"/>
    <property type="gene ID" value="CEY00_Acc09170"/>
</dbReference>
<dbReference type="Proteomes" id="UP000241394">
    <property type="component" value="Chromosome LG8"/>
</dbReference>
<dbReference type="PANTHER" id="PTHR31459">
    <property type="match status" value="1"/>
</dbReference>
<feature type="domain" description="Late embryogenesis abundant protein LEA-2 subgroup" evidence="1">
    <location>
        <begin position="49"/>
        <end position="143"/>
    </location>
</feature>
<reference evidence="2 3" key="1">
    <citation type="submission" date="2017-07" db="EMBL/GenBank/DDBJ databases">
        <title>An improved, manually edited Actinidia chinensis var. chinensis (kiwifruit) genome highlights the challenges associated with draft genomes and gene prediction in plants.</title>
        <authorList>
            <person name="Pilkington S."/>
            <person name="Crowhurst R."/>
            <person name="Hilario E."/>
            <person name="Nardozza S."/>
            <person name="Fraser L."/>
            <person name="Peng Y."/>
            <person name="Gunaseelan K."/>
            <person name="Simpson R."/>
            <person name="Tahir J."/>
            <person name="Deroles S."/>
            <person name="Templeton K."/>
            <person name="Luo Z."/>
            <person name="Davy M."/>
            <person name="Cheng C."/>
            <person name="Mcneilage M."/>
            <person name="Scaglione D."/>
            <person name="Liu Y."/>
            <person name="Zhang Q."/>
            <person name="Datson P."/>
            <person name="De Silva N."/>
            <person name="Gardiner S."/>
            <person name="Bassett H."/>
            <person name="Chagne D."/>
            <person name="Mccallum J."/>
            <person name="Dzierzon H."/>
            <person name="Deng C."/>
            <person name="Wang Y.-Y."/>
            <person name="Barron N."/>
            <person name="Manako K."/>
            <person name="Bowen J."/>
            <person name="Foster T."/>
            <person name="Erridge Z."/>
            <person name="Tiffin H."/>
            <person name="Waite C."/>
            <person name="Davies K."/>
            <person name="Grierson E."/>
            <person name="Laing W."/>
            <person name="Kirk R."/>
            <person name="Chen X."/>
            <person name="Wood M."/>
            <person name="Montefiori M."/>
            <person name="Brummell D."/>
            <person name="Schwinn K."/>
            <person name="Catanach A."/>
            <person name="Fullerton C."/>
            <person name="Li D."/>
            <person name="Meiyalaghan S."/>
            <person name="Nieuwenhuizen N."/>
            <person name="Read N."/>
            <person name="Prakash R."/>
            <person name="Hunter D."/>
            <person name="Zhang H."/>
            <person name="Mckenzie M."/>
            <person name="Knabel M."/>
            <person name="Harris A."/>
            <person name="Allan A."/>
            <person name="Chen A."/>
            <person name="Janssen B."/>
            <person name="Plunkett B."/>
            <person name="Dwamena C."/>
            <person name="Voogd C."/>
            <person name="Leif D."/>
            <person name="Lafferty D."/>
            <person name="Souleyre E."/>
            <person name="Varkonyi-Gasic E."/>
            <person name="Gambi F."/>
            <person name="Hanley J."/>
            <person name="Yao J.-L."/>
            <person name="Cheung J."/>
            <person name="David K."/>
            <person name="Warren B."/>
            <person name="Marsh K."/>
            <person name="Snowden K."/>
            <person name="Lin-Wang K."/>
            <person name="Brian L."/>
            <person name="Martinez-Sanchez M."/>
            <person name="Wang M."/>
            <person name="Ileperuma N."/>
            <person name="Macnee N."/>
            <person name="Campin R."/>
            <person name="Mcatee P."/>
            <person name="Drummond R."/>
            <person name="Espley R."/>
            <person name="Ireland H."/>
            <person name="Wu R."/>
            <person name="Atkinson R."/>
            <person name="Karunairetnam S."/>
            <person name="Bulley S."/>
            <person name="Chunkath S."/>
            <person name="Hanley Z."/>
            <person name="Storey R."/>
            <person name="Thrimawithana A."/>
            <person name="Thomson S."/>
            <person name="David C."/>
            <person name="Testolin R."/>
        </authorList>
    </citation>
    <scope>NUCLEOTIDE SEQUENCE [LARGE SCALE GENOMIC DNA]</scope>
    <source>
        <strain evidence="3">cv. Red5</strain>
        <tissue evidence="2">Young leaf</tissue>
    </source>
</reference>
<dbReference type="InterPro" id="IPR004864">
    <property type="entry name" value="LEA_2"/>
</dbReference>
<name>A0A2R6R9K4_ACTCC</name>
<dbReference type="InterPro" id="IPR045043">
    <property type="entry name" value="Lea14-like"/>
</dbReference>
<sequence length="200" mass="22616">MENIISSWWGMEKLKSCAEKHMKKPEVSIVSVDLEGITKSEGLIFKAQFSVHNPYSYALPKWKSADYTLTCRNREIAKGSIPPKLLKAKTTTPVEVVINVTFGSLKNVWDEVLDIVEDGLIKYELKLVITFELAIIGDQTIALNFSDQKEVSSVWHELLANVLPKKVVKVVDGVTGVMKEVRRLKVSAEESFRRSFNLDF</sequence>
<gene>
    <name evidence="2" type="ORF">CEY00_Acc09170</name>
</gene>
<dbReference type="AlphaFoldDB" id="A0A2R6R9K4"/>
<reference evidence="3" key="2">
    <citation type="journal article" date="2018" name="BMC Genomics">
        <title>A manually annotated Actinidia chinensis var. chinensis (kiwifruit) genome highlights the challenges associated with draft genomes and gene prediction in plants.</title>
        <authorList>
            <person name="Pilkington S.M."/>
            <person name="Crowhurst R."/>
            <person name="Hilario E."/>
            <person name="Nardozza S."/>
            <person name="Fraser L."/>
            <person name="Peng Y."/>
            <person name="Gunaseelan K."/>
            <person name="Simpson R."/>
            <person name="Tahir J."/>
            <person name="Deroles S.C."/>
            <person name="Templeton K."/>
            <person name="Luo Z."/>
            <person name="Davy M."/>
            <person name="Cheng C."/>
            <person name="McNeilage M."/>
            <person name="Scaglione D."/>
            <person name="Liu Y."/>
            <person name="Zhang Q."/>
            <person name="Datson P."/>
            <person name="De Silva N."/>
            <person name="Gardiner S.E."/>
            <person name="Bassett H."/>
            <person name="Chagne D."/>
            <person name="McCallum J."/>
            <person name="Dzierzon H."/>
            <person name="Deng C."/>
            <person name="Wang Y.Y."/>
            <person name="Barron L."/>
            <person name="Manako K."/>
            <person name="Bowen J."/>
            <person name="Foster T.M."/>
            <person name="Erridge Z.A."/>
            <person name="Tiffin H."/>
            <person name="Waite C.N."/>
            <person name="Davies K.M."/>
            <person name="Grierson E.P."/>
            <person name="Laing W.A."/>
            <person name="Kirk R."/>
            <person name="Chen X."/>
            <person name="Wood M."/>
            <person name="Montefiori M."/>
            <person name="Brummell D.A."/>
            <person name="Schwinn K.E."/>
            <person name="Catanach A."/>
            <person name="Fullerton C."/>
            <person name="Li D."/>
            <person name="Meiyalaghan S."/>
            <person name="Nieuwenhuizen N."/>
            <person name="Read N."/>
            <person name="Prakash R."/>
            <person name="Hunter D."/>
            <person name="Zhang H."/>
            <person name="McKenzie M."/>
            <person name="Knabel M."/>
            <person name="Harris A."/>
            <person name="Allan A.C."/>
            <person name="Gleave A."/>
            <person name="Chen A."/>
            <person name="Janssen B.J."/>
            <person name="Plunkett B."/>
            <person name="Ampomah-Dwamena C."/>
            <person name="Voogd C."/>
            <person name="Leif D."/>
            <person name="Lafferty D."/>
            <person name="Souleyre E.J.F."/>
            <person name="Varkonyi-Gasic E."/>
            <person name="Gambi F."/>
            <person name="Hanley J."/>
            <person name="Yao J.L."/>
            <person name="Cheung J."/>
            <person name="David K.M."/>
            <person name="Warren B."/>
            <person name="Marsh K."/>
            <person name="Snowden K.C."/>
            <person name="Lin-Wang K."/>
            <person name="Brian L."/>
            <person name="Martinez-Sanchez M."/>
            <person name="Wang M."/>
            <person name="Ileperuma N."/>
            <person name="Macnee N."/>
            <person name="Campin R."/>
            <person name="McAtee P."/>
            <person name="Drummond R.S.M."/>
            <person name="Espley R.V."/>
            <person name="Ireland H.S."/>
            <person name="Wu R."/>
            <person name="Atkinson R.G."/>
            <person name="Karunairetnam S."/>
            <person name="Bulley S."/>
            <person name="Chunkath S."/>
            <person name="Hanley Z."/>
            <person name="Storey R."/>
            <person name="Thrimawithana A.H."/>
            <person name="Thomson S."/>
            <person name="David C."/>
            <person name="Testolin R."/>
            <person name="Huang H."/>
            <person name="Hellens R.P."/>
            <person name="Schaffer R.J."/>
        </authorList>
    </citation>
    <scope>NUCLEOTIDE SEQUENCE [LARGE SCALE GENOMIC DNA]</scope>
    <source>
        <strain evidence="3">cv. Red5</strain>
    </source>
</reference>
<dbReference type="STRING" id="1590841.A0A2R6R9K4"/>
<dbReference type="GO" id="GO:0005829">
    <property type="term" value="C:cytosol"/>
    <property type="evidence" value="ECO:0007669"/>
    <property type="project" value="TreeGrafter"/>
</dbReference>
<comment type="caution">
    <text evidence="2">The sequence shown here is derived from an EMBL/GenBank/DDBJ whole genome shotgun (WGS) entry which is preliminary data.</text>
</comment>
<dbReference type="SUPFAM" id="SSF117070">
    <property type="entry name" value="LEA14-like"/>
    <property type="match status" value="1"/>
</dbReference>
<organism evidence="2 3">
    <name type="scientific">Actinidia chinensis var. chinensis</name>
    <name type="common">Chinese soft-hair kiwi</name>
    <dbReference type="NCBI Taxonomy" id="1590841"/>
    <lineage>
        <taxon>Eukaryota</taxon>
        <taxon>Viridiplantae</taxon>
        <taxon>Streptophyta</taxon>
        <taxon>Embryophyta</taxon>
        <taxon>Tracheophyta</taxon>
        <taxon>Spermatophyta</taxon>
        <taxon>Magnoliopsida</taxon>
        <taxon>eudicotyledons</taxon>
        <taxon>Gunneridae</taxon>
        <taxon>Pentapetalae</taxon>
        <taxon>asterids</taxon>
        <taxon>Ericales</taxon>
        <taxon>Actinidiaceae</taxon>
        <taxon>Actinidia</taxon>
    </lineage>
</organism>
<dbReference type="Pfam" id="PF03168">
    <property type="entry name" value="LEA_2"/>
    <property type="match status" value="1"/>
</dbReference>